<feature type="compositionally biased region" description="Polar residues" evidence="3">
    <location>
        <begin position="158"/>
        <end position="171"/>
    </location>
</feature>
<evidence type="ECO:0000259" key="4">
    <source>
        <dbReference type="PROSITE" id="PS50002"/>
    </source>
</evidence>
<feature type="region of interest" description="Disordered" evidence="3">
    <location>
        <begin position="986"/>
        <end position="1080"/>
    </location>
</feature>
<dbReference type="SUPFAM" id="SSF50044">
    <property type="entry name" value="SH3-domain"/>
    <property type="match status" value="1"/>
</dbReference>
<evidence type="ECO:0000313" key="6">
    <source>
        <dbReference type="Proteomes" id="UP000324800"/>
    </source>
</evidence>
<dbReference type="AlphaFoldDB" id="A0A5J4X6U6"/>
<feature type="compositionally biased region" description="Basic and acidic residues" evidence="3">
    <location>
        <begin position="995"/>
        <end position="1068"/>
    </location>
</feature>
<comment type="caution">
    <text evidence="5">The sequence shown here is derived from an EMBL/GenBank/DDBJ whole genome shotgun (WGS) entry which is preliminary data.</text>
</comment>
<dbReference type="InterPro" id="IPR036028">
    <property type="entry name" value="SH3-like_dom_sf"/>
</dbReference>
<organism evidence="5 6">
    <name type="scientific">Streblomastix strix</name>
    <dbReference type="NCBI Taxonomy" id="222440"/>
    <lineage>
        <taxon>Eukaryota</taxon>
        <taxon>Metamonada</taxon>
        <taxon>Preaxostyla</taxon>
        <taxon>Oxymonadida</taxon>
        <taxon>Streblomastigidae</taxon>
        <taxon>Streblomastix</taxon>
    </lineage>
</organism>
<gene>
    <name evidence="5" type="ORF">EZS28_001868</name>
</gene>
<evidence type="ECO:0000256" key="1">
    <source>
        <dbReference type="ARBA" id="ARBA00022443"/>
    </source>
</evidence>
<name>A0A5J4X6U6_9EUKA</name>
<feature type="domain" description="SH3" evidence="4">
    <location>
        <begin position="82"/>
        <end position="142"/>
    </location>
</feature>
<dbReference type="InterPro" id="IPR011989">
    <property type="entry name" value="ARM-like"/>
</dbReference>
<dbReference type="Gene3D" id="1.25.10.10">
    <property type="entry name" value="Leucine-rich Repeat Variant"/>
    <property type="match status" value="2"/>
</dbReference>
<dbReference type="InterPro" id="IPR016024">
    <property type="entry name" value="ARM-type_fold"/>
</dbReference>
<dbReference type="PANTHER" id="PTHR23280">
    <property type="entry name" value="4.1 G PROTEIN"/>
    <property type="match status" value="1"/>
</dbReference>
<feature type="region of interest" description="Disordered" evidence="3">
    <location>
        <begin position="1093"/>
        <end position="1117"/>
    </location>
</feature>
<dbReference type="InterPro" id="IPR001452">
    <property type="entry name" value="SH3_domain"/>
</dbReference>
<evidence type="ECO:0000256" key="2">
    <source>
        <dbReference type="PROSITE-ProRule" id="PRU00192"/>
    </source>
</evidence>
<keyword evidence="1 2" id="KW-0728">SH3 domain</keyword>
<dbReference type="EMBL" id="SNRW01000211">
    <property type="protein sequence ID" value="KAA6402602.1"/>
    <property type="molecule type" value="Genomic_DNA"/>
</dbReference>
<evidence type="ECO:0000256" key="3">
    <source>
        <dbReference type="SAM" id="MobiDB-lite"/>
    </source>
</evidence>
<reference evidence="5 6" key="1">
    <citation type="submission" date="2019-03" db="EMBL/GenBank/DDBJ databases">
        <title>Single cell metagenomics reveals metabolic interactions within the superorganism composed of flagellate Streblomastix strix and complex community of Bacteroidetes bacteria on its surface.</title>
        <authorList>
            <person name="Treitli S.C."/>
            <person name="Kolisko M."/>
            <person name="Husnik F."/>
            <person name="Keeling P."/>
            <person name="Hampl V."/>
        </authorList>
    </citation>
    <scope>NUCLEOTIDE SEQUENCE [LARGE SCALE GENOMIC DNA]</scope>
    <source>
        <strain evidence="5">ST1C</strain>
    </source>
</reference>
<dbReference type="PANTHER" id="PTHR23280:SF21">
    <property type="entry name" value="PROTEIN 4.1 HOMOLOG"/>
    <property type="match status" value="1"/>
</dbReference>
<dbReference type="Proteomes" id="UP000324800">
    <property type="component" value="Unassembled WGS sequence"/>
</dbReference>
<evidence type="ECO:0000313" key="5">
    <source>
        <dbReference type="EMBL" id="KAA6402602.1"/>
    </source>
</evidence>
<dbReference type="PROSITE" id="PS50002">
    <property type="entry name" value="SH3"/>
    <property type="match status" value="1"/>
</dbReference>
<feature type="region of interest" description="Disordered" evidence="3">
    <location>
        <begin position="142"/>
        <end position="171"/>
    </location>
</feature>
<sequence>MSAQLVRTLAKKFDSDVVPAIVNVADVIPHSLQINIEKVVYCNLIHGSYVMKYIGISYNIFAKRRSDKDGRSFREFLACMSSEDEYFEVIANYSGKDGDSSYLPVRKGDIVRVLKKEPRYFTVDKDGEIGKVPKGKLREWTFAPTEEETQEQNTSQTAPDTKISSNVEQSAVQSSSDVSNDFFSMGYNFPSIKTTETTTTTTENQQQSEIKFDLPQQQEEKQVVVQQTEITEQQTIKIDEQVVVEVDKSKEFEVIEDFQEQSAVLSQPIKISSEQLNQIKEIQTIIEAGISPQDLIQKLKDNLQAVRSVQTFKENDSTDEMIKISKEITEKVAVNIKKQISQAENIEFAFQTGLVAELVDLTRRTPVNEITQALIDPIRIISSRGTAEQVHRLFELNTIQSLTPKLKISNNQVIQDIILEIFVNIIKSGWKQQQIQSPAIKSRKQGQSQQEEGQNKLQQILNRSHPYLTSLEDQGVIRKIIGVVLLNKDIKIPIKSRACEFLDAIYIEGAKIPSDLLNSIIANLCESVNVKHDYDVRVAFKSLGYVVLNQENFDAIVTGDLIDSTLNQFKKLAQGQNIHKNLIQSCLKILGQIYIYSIPTARNMIRSEITSEIFEKLISNKDYEEDAKILKATFRDPQTVESLIRMKRPIELRNNDYKNELIYNGIIDILINEIDQAINKDDDEVRDENPEGSKIVVQQTDFVERQLNLLNALPAALIKIQYLSPLNSLLNSLTVELNHHLYSQGIIQVMIKIYESEDVNVKKKAIDIITKIISSGMEGAKEQEQHPYLQQLSEDGTIERLVQIIREQNQQTINISILVARGISKLFKAAAIPEDFIGEVVGILKENKKFEEIALLAECGDNHEQILLNDFEDDLFKEDQFTLDYLRITLSLLQLGNDTNKTKVALAVKSPVNKLVEAENVNQIGQKVQFKWNKEKKDEIVAKANEIVPLIQIEEEKEQQREIERQIEKEKQRLIELEKEKEALKANEQNPLLIKDGDKSKDQEKEKEQDKEQDKEKDHEKESEQVKDLKSSKSQKELKKEKEKEKQKEKELKKEKEKELKKLKESKSKLKLLAPLPPAPIEDDLWIQQESVPKVKQVPPLPPPPIEDVNWEKKEQI</sequence>
<accession>A0A5J4X6U6</accession>
<dbReference type="OrthoDB" id="9204160at2759"/>
<protein>
    <recommendedName>
        <fullName evidence="4">SH3 domain-containing protein</fullName>
    </recommendedName>
</protein>
<proteinExistence type="predicted"/>
<dbReference type="SUPFAM" id="SSF48371">
    <property type="entry name" value="ARM repeat"/>
    <property type="match status" value="1"/>
</dbReference>